<keyword evidence="3" id="KW-1185">Reference proteome</keyword>
<protein>
    <recommendedName>
        <fullName evidence="1">AAA domain-containing protein</fullName>
    </recommendedName>
</protein>
<dbReference type="Gene3D" id="3.40.50.300">
    <property type="entry name" value="P-loop containing nucleotide triphosphate hydrolases"/>
    <property type="match status" value="1"/>
</dbReference>
<dbReference type="EMBL" id="MQWB01000014">
    <property type="protein sequence ID" value="OZC01224.1"/>
    <property type="molecule type" value="Genomic_DNA"/>
</dbReference>
<dbReference type="PANTHER" id="PTHR13696">
    <property type="entry name" value="P-LOOP CONTAINING NUCLEOSIDE TRIPHOSPHATE HYDROLASE"/>
    <property type="match status" value="1"/>
</dbReference>
<dbReference type="Pfam" id="PF13614">
    <property type="entry name" value="AAA_31"/>
    <property type="match status" value="1"/>
</dbReference>
<accession>A0A259TUH6</accession>
<dbReference type="InterPro" id="IPR025669">
    <property type="entry name" value="AAA_dom"/>
</dbReference>
<dbReference type="InParanoid" id="A0A259TUH6"/>
<dbReference type="PANTHER" id="PTHR13696:SF52">
    <property type="entry name" value="PARA FAMILY PROTEIN CT_582"/>
    <property type="match status" value="1"/>
</dbReference>
<evidence type="ECO:0000313" key="3">
    <source>
        <dbReference type="Proteomes" id="UP000216446"/>
    </source>
</evidence>
<dbReference type="OrthoDB" id="9815116at2"/>
<comment type="caution">
    <text evidence="2">The sequence shown here is derived from an EMBL/GenBank/DDBJ whole genome shotgun (WGS) entry which is preliminary data.</text>
</comment>
<dbReference type="AlphaFoldDB" id="A0A259TUH6"/>
<feature type="domain" description="AAA" evidence="1">
    <location>
        <begin position="1"/>
        <end position="171"/>
    </location>
</feature>
<gene>
    <name evidence="2" type="ORF">BSZ36_18395</name>
</gene>
<dbReference type="SUPFAM" id="SSF52540">
    <property type="entry name" value="P-loop containing nucleoside triphosphate hydrolases"/>
    <property type="match status" value="1"/>
</dbReference>
<dbReference type="FunCoup" id="A0A259TUH6">
    <property type="interactions" value="477"/>
</dbReference>
<evidence type="ECO:0000259" key="1">
    <source>
        <dbReference type="Pfam" id="PF13614"/>
    </source>
</evidence>
<dbReference type="InterPro" id="IPR050678">
    <property type="entry name" value="DNA_Partitioning_ATPase"/>
</dbReference>
<reference evidence="2 3" key="1">
    <citation type="submission" date="2016-11" db="EMBL/GenBank/DDBJ databases">
        <title>Study of marine rhodopsin-containing bacteria.</title>
        <authorList>
            <person name="Yoshizawa S."/>
            <person name="Kumagai Y."/>
            <person name="Kogure K."/>
        </authorList>
    </citation>
    <scope>NUCLEOTIDE SEQUENCE [LARGE SCALE GENOMIC DNA]</scope>
    <source>
        <strain evidence="2 3">SG-29</strain>
    </source>
</reference>
<sequence>MRVIAFSNLKGGSSKTTSSLAVAAELARRGRRVLLVDLDPQATLTKSAGLDPSHAAAQYLKGEIEAAAAVLRPEGLWDKPLAENGGALHLVPASRQLVQFEGQAVARLANRLVALLDAVEADYDFVVIDSPPQASALVTATLASADEVYVPVASGRGALDGLVDVVELSKRFGTTPVSGAFATRVNVSSHHDLDLAEYVAQQVAGPDGEGGLKTYIRETVRVRESEMARVPLPFYDRASTAAQDYAALADEIEARPSPRII</sequence>
<evidence type="ECO:0000313" key="2">
    <source>
        <dbReference type="EMBL" id="OZC01224.1"/>
    </source>
</evidence>
<dbReference type="RefSeq" id="WP_094552002.1">
    <property type="nucleotide sequence ID" value="NZ_MQWB01000014.1"/>
</dbReference>
<dbReference type="InterPro" id="IPR027417">
    <property type="entry name" value="P-loop_NTPase"/>
</dbReference>
<dbReference type="CDD" id="cd02042">
    <property type="entry name" value="ParAB_family"/>
    <property type="match status" value="1"/>
</dbReference>
<name>A0A259TUH6_9BACT</name>
<dbReference type="Proteomes" id="UP000216446">
    <property type="component" value="Unassembled WGS sequence"/>
</dbReference>
<proteinExistence type="predicted"/>
<organism evidence="2 3">
    <name type="scientific">Rubricoccus marinus</name>
    <dbReference type="NCBI Taxonomy" id="716817"/>
    <lineage>
        <taxon>Bacteria</taxon>
        <taxon>Pseudomonadati</taxon>
        <taxon>Rhodothermota</taxon>
        <taxon>Rhodothermia</taxon>
        <taxon>Rhodothermales</taxon>
        <taxon>Rubricoccaceae</taxon>
        <taxon>Rubricoccus</taxon>
    </lineage>
</organism>